<dbReference type="GO" id="GO:0006189">
    <property type="term" value="P:'de novo' IMP biosynthetic process"/>
    <property type="evidence" value="ECO:0007669"/>
    <property type="project" value="UniProtKB-UniRule"/>
</dbReference>
<comment type="similarity">
    <text evidence="3 10">Belongs to the PurH family.</text>
</comment>
<evidence type="ECO:0000313" key="12">
    <source>
        <dbReference type="EMBL" id="ADV33935.1"/>
    </source>
</evidence>
<dbReference type="Proteomes" id="UP000007464">
    <property type="component" value="Chromosome"/>
</dbReference>
<reference evidence="12 13" key="1">
    <citation type="journal article" date="2010" name="BMC Genomics">
        <title>Unprecedented loss of ammonia assimilation capability in a urease-encoding bacterial mutualist.</title>
        <authorList>
            <person name="Williams L.E."/>
            <person name="Wernegreen J.J."/>
        </authorList>
    </citation>
    <scope>NUCLEOTIDE SEQUENCE [LARGE SCALE GENOMIC DNA]</scope>
    <source>
        <strain evidence="12 13">BVAF</strain>
    </source>
</reference>
<organism evidence="12 13">
    <name type="scientific">Blochmanniella vafra (strain BVAF)</name>
    <dbReference type="NCBI Taxonomy" id="859654"/>
    <lineage>
        <taxon>Bacteria</taxon>
        <taxon>Pseudomonadati</taxon>
        <taxon>Pseudomonadota</taxon>
        <taxon>Gammaproteobacteria</taxon>
        <taxon>Enterobacterales</taxon>
        <taxon>Enterobacteriaceae</taxon>
        <taxon>ant endosymbionts</taxon>
        <taxon>Candidatus Blochmanniella</taxon>
    </lineage>
</organism>
<evidence type="ECO:0000256" key="2">
    <source>
        <dbReference type="ARBA" id="ARBA00004954"/>
    </source>
</evidence>
<dbReference type="PIRSF" id="PIRSF000414">
    <property type="entry name" value="AICARFT_IMPCHas"/>
    <property type="match status" value="1"/>
</dbReference>
<keyword evidence="6 10" id="KW-0378">Hydrolase</keyword>
<dbReference type="HAMAP" id="MF_00139">
    <property type="entry name" value="PurH"/>
    <property type="match status" value="1"/>
</dbReference>
<dbReference type="GO" id="GO:0004643">
    <property type="term" value="F:phosphoribosylaminoimidazolecarboxamide formyltransferase activity"/>
    <property type="evidence" value="ECO:0007669"/>
    <property type="project" value="UniProtKB-UniRule"/>
</dbReference>
<dbReference type="NCBIfam" id="NF002049">
    <property type="entry name" value="PRK00881.1"/>
    <property type="match status" value="1"/>
</dbReference>
<dbReference type="SUPFAM" id="SSF53927">
    <property type="entry name" value="Cytidine deaminase-like"/>
    <property type="match status" value="1"/>
</dbReference>
<gene>
    <name evidence="10 12" type="primary">purH</name>
    <name evidence="12" type="ordered locus">BVAF_557</name>
</gene>
<keyword evidence="13" id="KW-1185">Reference proteome</keyword>
<dbReference type="EC" id="3.5.4.10" evidence="10"/>
<dbReference type="FunFam" id="3.40.50.1380:FF:000001">
    <property type="entry name" value="Bifunctional purine biosynthesis protein PurH"/>
    <property type="match status" value="1"/>
</dbReference>
<dbReference type="PANTHER" id="PTHR11692">
    <property type="entry name" value="BIFUNCTIONAL PURINE BIOSYNTHESIS PROTEIN PURH"/>
    <property type="match status" value="1"/>
</dbReference>
<dbReference type="CDD" id="cd01421">
    <property type="entry name" value="IMPCH"/>
    <property type="match status" value="1"/>
</dbReference>
<dbReference type="InterPro" id="IPR036914">
    <property type="entry name" value="MGS-like_dom_sf"/>
</dbReference>
<dbReference type="Gene3D" id="3.40.140.20">
    <property type="match status" value="2"/>
</dbReference>
<evidence type="ECO:0000259" key="11">
    <source>
        <dbReference type="PROSITE" id="PS51855"/>
    </source>
</evidence>
<evidence type="ECO:0000313" key="13">
    <source>
        <dbReference type="Proteomes" id="UP000007464"/>
    </source>
</evidence>
<keyword evidence="7 10" id="KW-0511">Multifunctional enzyme</keyword>
<protein>
    <recommendedName>
        <fullName evidence="10">Bifunctional purine biosynthesis protein PurH</fullName>
    </recommendedName>
    <domain>
        <recommendedName>
            <fullName evidence="10">Phosphoribosylaminoimidazolecarboxamide formyltransferase</fullName>
            <ecNumber evidence="10">2.1.2.3</ecNumber>
        </recommendedName>
        <alternativeName>
            <fullName evidence="10">AICAR transformylase</fullName>
        </alternativeName>
    </domain>
    <domain>
        <recommendedName>
            <fullName evidence="10">IMP cyclohydrolase</fullName>
            <ecNumber evidence="10">3.5.4.10</ecNumber>
        </recommendedName>
        <alternativeName>
            <fullName evidence="10">ATIC</fullName>
        </alternativeName>
        <alternativeName>
            <fullName evidence="10">IMP synthase</fullName>
        </alternativeName>
        <alternativeName>
            <fullName evidence="10">Inosinicase</fullName>
        </alternativeName>
    </domain>
</protein>
<evidence type="ECO:0000256" key="5">
    <source>
        <dbReference type="ARBA" id="ARBA00022755"/>
    </source>
</evidence>
<dbReference type="UniPathway" id="UPA00074">
    <property type="reaction ID" value="UER00133"/>
</dbReference>
<dbReference type="Pfam" id="PF02142">
    <property type="entry name" value="MGS"/>
    <property type="match status" value="1"/>
</dbReference>
<evidence type="ECO:0000256" key="8">
    <source>
        <dbReference type="ARBA" id="ARBA00050488"/>
    </source>
</evidence>
<dbReference type="PANTHER" id="PTHR11692:SF0">
    <property type="entry name" value="BIFUNCTIONAL PURINE BIOSYNTHESIS PROTEIN ATIC"/>
    <property type="match status" value="1"/>
</dbReference>
<dbReference type="RefSeq" id="WP_013516860.1">
    <property type="nucleotide sequence ID" value="NC_014909.2"/>
</dbReference>
<dbReference type="GO" id="GO:0003937">
    <property type="term" value="F:IMP cyclohydrolase activity"/>
    <property type="evidence" value="ECO:0007669"/>
    <property type="project" value="UniProtKB-UniRule"/>
</dbReference>
<comment type="catalytic activity">
    <reaction evidence="8 10">
        <text>(6R)-10-formyltetrahydrofolate + 5-amino-1-(5-phospho-beta-D-ribosyl)imidazole-4-carboxamide = 5-formamido-1-(5-phospho-D-ribosyl)imidazole-4-carboxamide + (6S)-5,6,7,8-tetrahydrofolate</text>
        <dbReference type="Rhea" id="RHEA:22192"/>
        <dbReference type="ChEBI" id="CHEBI:57453"/>
        <dbReference type="ChEBI" id="CHEBI:58467"/>
        <dbReference type="ChEBI" id="CHEBI:58475"/>
        <dbReference type="ChEBI" id="CHEBI:195366"/>
        <dbReference type="EC" id="2.1.2.3"/>
    </reaction>
</comment>
<dbReference type="AlphaFoldDB" id="E8Q6G6"/>
<comment type="pathway">
    <text evidence="2 10">Purine metabolism; IMP biosynthesis via de novo pathway; 5-formamido-1-(5-phospho-D-ribosyl)imidazole-4-carboxamide from 5-amino-1-(5-phospho-D-ribosyl)imidazole-4-carboxamide (10-formyl THF route): step 1/1.</text>
</comment>
<evidence type="ECO:0000256" key="9">
    <source>
        <dbReference type="ARBA" id="ARBA00050687"/>
    </source>
</evidence>
<comment type="domain">
    <text evidence="10">The IMP cyclohydrolase activity resides in the N-terminal region.</text>
</comment>
<keyword evidence="5 10" id="KW-0658">Purine biosynthesis</keyword>
<keyword evidence="4 10" id="KW-0808">Transferase</keyword>
<evidence type="ECO:0000256" key="7">
    <source>
        <dbReference type="ARBA" id="ARBA00023268"/>
    </source>
</evidence>
<dbReference type="InterPro" id="IPR016193">
    <property type="entry name" value="Cytidine_deaminase-like"/>
</dbReference>
<dbReference type="KEGG" id="bva:BVAF_557"/>
<comment type="pathway">
    <text evidence="1 10">Purine metabolism; IMP biosynthesis via de novo pathway; IMP from 5-formamido-1-(5-phospho-D-ribosyl)imidazole-4-carboxamide: step 1/1.</text>
</comment>
<evidence type="ECO:0000256" key="4">
    <source>
        <dbReference type="ARBA" id="ARBA00022679"/>
    </source>
</evidence>
<dbReference type="EC" id="2.1.2.3" evidence="10"/>
<dbReference type="NCBIfam" id="TIGR00355">
    <property type="entry name" value="purH"/>
    <property type="match status" value="1"/>
</dbReference>
<evidence type="ECO:0000256" key="10">
    <source>
        <dbReference type="HAMAP-Rule" id="MF_00139"/>
    </source>
</evidence>
<dbReference type="InterPro" id="IPR002695">
    <property type="entry name" value="PurH-like"/>
</dbReference>
<dbReference type="Gene3D" id="3.40.50.1380">
    <property type="entry name" value="Methylglyoxal synthase-like domain"/>
    <property type="match status" value="1"/>
</dbReference>
<dbReference type="PROSITE" id="PS51855">
    <property type="entry name" value="MGS"/>
    <property type="match status" value="1"/>
</dbReference>
<dbReference type="InterPro" id="IPR011607">
    <property type="entry name" value="MGS-like_dom"/>
</dbReference>
<proteinExistence type="inferred from homology"/>
<evidence type="ECO:0000256" key="6">
    <source>
        <dbReference type="ARBA" id="ARBA00022801"/>
    </source>
</evidence>
<dbReference type="SMART" id="SM00851">
    <property type="entry name" value="MGS"/>
    <property type="match status" value="1"/>
</dbReference>
<dbReference type="OrthoDB" id="9802065at2"/>
<dbReference type="HOGENOM" id="CLU_016316_5_2_6"/>
<dbReference type="GO" id="GO:0005829">
    <property type="term" value="C:cytosol"/>
    <property type="evidence" value="ECO:0007669"/>
    <property type="project" value="TreeGrafter"/>
</dbReference>
<dbReference type="SUPFAM" id="SSF52335">
    <property type="entry name" value="Methylglyoxal synthase-like"/>
    <property type="match status" value="1"/>
</dbReference>
<dbReference type="FunFam" id="3.40.140.20:FF:000001">
    <property type="entry name" value="Bifunctional purine biosynthesis protein PurH"/>
    <property type="match status" value="1"/>
</dbReference>
<dbReference type="InterPro" id="IPR024051">
    <property type="entry name" value="AICAR_Tfase_dup_dom_sf"/>
</dbReference>
<dbReference type="EMBL" id="CP002189">
    <property type="protein sequence ID" value="ADV33935.1"/>
    <property type="molecule type" value="Genomic_DNA"/>
</dbReference>
<name>E8Q6G6_BLOVB</name>
<sequence>MSSLLPIHQALISVFNKSELLNFSRALFKQGVCLISTEGTAHMLSNAGVTTHPVSNYTKLPELMNGRVKTLHHKISAGILNRKGIDDTIMHKYNIKPIDMIVVNFYPLNEILKKNNNYDLDKMLNHIDIGGPNMVRAAVKNYKNKVVIIDHNDYNNILSEMAIYNGSISLKTRFILAKKAFRYITQYDSAILDYFNNDTLHKYLHQPVLNSTHKYIHYSNKSPFPNTMNCMNLKFIKKQNMRYGENPHQRAALYQEAQYAQQKMIGTVITSKQLQGKPLSYNNITDIDTALECVKLFTQPTCVIVKHTNPCGVATAHTINDAYHKAYQADPISAFGGIIAFNQPLKDEKTAQSIINQHFIEAIIAPDINQNCLQILSKKQNIRVLKSGMWQNPNTSSLNITNNNNIDFKKISGGLLVQDYNQNCINDLQNLEIVTTTHPTDQEMQDLLFCWKIVKFVKSNAIVCGKNYQTTGIGTGQMNRVFAVKIATDLQPRHSSINVKGSVLASDAFFPFTDGIHVAAQMGIRGIIQPGGSIKDKEIINTANNYKIAMIFTHVRHFRH</sequence>
<comment type="catalytic activity">
    <reaction evidence="9 10">
        <text>IMP + H2O = 5-formamido-1-(5-phospho-D-ribosyl)imidazole-4-carboxamide</text>
        <dbReference type="Rhea" id="RHEA:18445"/>
        <dbReference type="ChEBI" id="CHEBI:15377"/>
        <dbReference type="ChEBI" id="CHEBI:58053"/>
        <dbReference type="ChEBI" id="CHEBI:58467"/>
        <dbReference type="EC" id="3.5.4.10"/>
    </reaction>
</comment>
<dbReference type="Pfam" id="PF01808">
    <property type="entry name" value="AICARFT_IMPCHas"/>
    <property type="match status" value="1"/>
</dbReference>
<dbReference type="SMART" id="SM00798">
    <property type="entry name" value="AICARFT_IMPCHas"/>
    <property type="match status" value="1"/>
</dbReference>
<dbReference type="FunFam" id="3.40.140.20:FF:000002">
    <property type="entry name" value="Bifunctional purine biosynthesis protein PurH"/>
    <property type="match status" value="1"/>
</dbReference>
<evidence type="ECO:0000256" key="3">
    <source>
        <dbReference type="ARBA" id="ARBA00007667"/>
    </source>
</evidence>
<accession>E8Q6G6</accession>
<feature type="domain" description="MGS-like" evidence="11">
    <location>
        <begin position="1"/>
        <end position="149"/>
    </location>
</feature>
<dbReference type="STRING" id="859654.BVAF_557"/>
<evidence type="ECO:0000256" key="1">
    <source>
        <dbReference type="ARBA" id="ARBA00004844"/>
    </source>
</evidence>